<keyword evidence="5" id="KW-0418">Kinase</keyword>
<dbReference type="Proteomes" id="UP000070133">
    <property type="component" value="Unassembled WGS sequence"/>
</dbReference>
<evidence type="ECO:0000313" key="11">
    <source>
        <dbReference type="EMBL" id="KXT05142.1"/>
    </source>
</evidence>
<dbReference type="PROSITE" id="PS00107">
    <property type="entry name" value="PROTEIN_KINASE_ATP"/>
    <property type="match status" value="1"/>
</dbReference>
<evidence type="ECO:0000259" key="10">
    <source>
        <dbReference type="PROSITE" id="PS50011"/>
    </source>
</evidence>
<feature type="compositionally biased region" description="Polar residues" evidence="9">
    <location>
        <begin position="43"/>
        <end position="56"/>
    </location>
</feature>
<evidence type="ECO:0000256" key="7">
    <source>
        <dbReference type="ARBA" id="ARBA00023596"/>
    </source>
</evidence>
<feature type="compositionally biased region" description="Basic residues" evidence="9">
    <location>
        <begin position="280"/>
        <end position="292"/>
    </location>
</feature>
<dbReference type="FunFam" id="1.10.510.10:FF:000078">
    <property type="entry name" value="Serine/threonine-protein kinase PRP4 homolog"/>
    <property type="match status" value="1"/>
</dbReference>
<feature type="compositionally biased region" description="Basic and acidic residues" evidence="9">
    <location>
        <begin position="121"/>
        <end position="149"/>
    </location>
</feature>
<feature type="region of interest" description="Disordered" evidence="9">
    <location>
        <begin position="800"/>
        <end position="822"/>
    </location>
</feature>
<keyword evidence="3" id="KW-0808">Transferase</keyword>
<dbReference type="Gene3D" id="3.30.200.20">
    <property type="entry name" value="Phosphorylase Kinase, domain 1"/>
    <property type="match status" value="1"/>
</dbReference>
<dbReference type="EMBL" id="LFZN01000015">
    <property type="protein sequence ID" value="KXT05142.1"/>
    <property type="molecule type" value="Genomic_DNA"/>
</dbReference>
<feature type="compositionally biased region" description="Low complexity" evidence="9">
    <location>
        <begin position="1"/>
        <end position="16"/>
    </location>
</feature>
<keyword evidence="6 8" id="KW-0067">ATP-binding</keyword>
<comment type="caution">
    <text evidence="11">The sequence shown here is derived from an EMBL/GenBank/DDBJ whole genome shotgun (WGS) entry which is preliminary data.</text>
</comment>
<reference evidence="11 12" key="1">
    <citation type="submission" date="2015-07" db="EMBL/GenBank/DDBJ databases">
        <title>Comparative genomics of the Sigatoka disease complex on banana suggests a link between parallel evolutionary changes in Pseudocercospora fijiensis and Pseudocercospora eumusae and increased virulence on the banana host.</title>
        <authorList>
            <person name="Chang T.-C."/>
            <person name="Salvucci A."/>
            <person name="Crous P.W."/>
            <person name="Stergiopoulos I."/>
        </authorList>
    </citation>
    <scope>NUCLEOTIDE SEQUENCE [LARGE SCALE GENOMIC DNA]</scope>
    <source>
        <strain evidence="11 12">CBS 114824</strain>
    </source>
</reference>
<feature type="compositionally biased region" description="Gly residues" evidence="9">
    <location>
        <begin position="17"/>
        <end position="29"/>
    </location>
</feature>
<dbReference type="PROSITE" id="PS00108">
    <property type="entry name" value="PROTEIN_KINASE_ST"/>
    <property type="match status" value="1"/>
</dbReference>
<dbReference type="AlphaFoldDB" id="A0A139HS01"/>
<dbReference type="GO" id="GO:0005524">
    <property type="term" value="F:ATP binding"/>
    <property type="evidence" value="ECO:0007669"/>
    <property type="project" value="UniProtKB-UniRule"/>
</dbReference>
<evidence type="ECO:0000313" key="12">
    <source>
        <dbReference type="Proteomes" id="UP000070133"/>
    </source>
</evidence>
<sequence>MSPRSPSLSEGEISSRSGGGGGGRGGSGSRDGEKVTKNAPRYASTSVNTSPRHTQTSSSRASHSRPSGRDALMSDRNAHFNGYGVDRDARDRSRSPFRRDRSGSRSPFRADRGSGGSGSGGEKRRRQDDHYGKTASDTRRHKVYEDRPAQRGGYRDANGSGAGLGYANDKHGRNRNAREPHSRYDRDRSRSPYRAPGTLAHERPSSRRGPCGQADATSEAGDRRRASTPSANHVSGTKKDFSQPEQPARQPTVQSEESEPVPDAPEPQPQLSEAELIEQRRKKREAIRKKHAAASASDSLLRTTLELNLPSASTTPFHESSGQVSEARSPPSSMNSPRTPRDVSTPGSPASINDEDLMNPIQMTANAEEQGQSAADYDPNQDMHEDRPDHKRPDLQDTTMHASAEPAQPAPATADKKAQDDFDMFADDDDDDMFAANDAPVQVDATKQARALDESLLDNWDYPDGHYRIINGELLDGRYAVEKQIGKGTFATVVRARDTQTNAMVAIKIACRNETMFKAGQKEMQFLNRLNEADPEDKKHIIRLLRDFMHKGHLCLVFEGLEMDLRETLKKFGRDVGINPEAIQIYTRQMLLALLHMKTQEVLHADLKPDNILVSSDNKYIKICDFGTATLQQDAELTPYLVSRFYRAPEVILGMEFDYGIDMWSIGCTLYELYTGRILFNGSDNNNMLRVIQECRGKLPNRLVKRSQLADKYFDEAFTFHGLERDKMTGNLVQRPMHFSQGVHGRDLKSRLSANAKKMDATQLKLHTAFVDLLDKCLQLDPEKRIKPKDALRHPFVSDTKRDMTASGKPKPAVPAATKIFRPAVVQRSG</sequence>
<dbReference type="PANTHER" id="PTHR24058">
    <property type="entry name" value="DUAL SPECIFICITY PROTEIN KINASE"/>
    <property type="match status" value="1"/>
</dbReference>
<evidence type="ECO:0000256" key="6">
    <source>
        <dbReference type="ARBA" id="ARBA00022840"/>
    </source>
</evidence>
<dbReference type="Gene3D" id="1.10.510.10">
    <property type="entry name" value="Transferase(Phosphotransferase) domain 1"/>
    <property type="match status" value="1"/>
</dbReference>
<keyword evidence="12" id="KW-1185">Reference proteome</keyword>
<feature type="compositionally biased region" description="Polar residues" evidence="9">
    <location>
        <begin position="296"/>
        <end position="338"/>
    </location>
</feature>
<dbReference type="PANTHER" id="PTHR24058:SF103">
    <property type="entry name" value="SERINE_THREONINE-PROTEIN KINASE PRP4 HOMOLOG"/>
    <property type="match status" value="1"/>
</dbReference>
<evidence type="ECO:0000256" key="8">
    <source>
        <dbReference type="PROSITE-ProRule" id="PRU10141"/>
    </source>
</evidence>
<protein>
    <recommendedName>
        <fullName evidence="1">non-specific serine/threonine protein kinase</fullName>
        <ecNumber evidence="1">2.7.11.1</ecNumber>
    </recommendedName>
</protein>
<gene>
    <name evidence="11" type="ORF">AC578_7582</name>
</gene>
<organism evidence="11 12">
    <name type="scientific">Pseudocercospora eumusae</name>
    <dbReference type="NCBI Taxonomy" id="321146"/>
    <lineage>
        <taxon>Eukaryota</taxon>
        <taxon>Fungi</taxon>
        <taxon>Dikarya</taxon>
        <taxon>Ascomycota</taxon>
        <taxon>Pezizomycotina</taxon>
        <taxon>Dothideomycetes</taxon>
        <taxon>Dothideomycetidae</taxon>
        <taxon>Mycosphaerellales</taxon>
        <taxon>Mycosphaerellaceae</taxon>
        <taxon>Pseudocercospora</taxon>
    </lineage>
</organism>
<feature type="compositionally biased region" description="Basic and acidic residues" evidence="9">
    <location>
        <begin position="168"/>
        <end position="190"/>
    </location>
</feature>
<dbReference type="InterPro" id="IPR008271">
    <property type="entry name" value="Ser/Thr_kinase_AS"/>
</dbReference>
<keyword evidence="2" id="KW-0723">Serine/threonine-protein kinase</keyword>
<feature type="region of interest" description="Disordered" evidence="9">
    <location>
        <begin position="1"/>
        <end position="355"/>
    </location>
</feature>
<name>A0A139HS01_9PEZI</name>
<dbReference type="EC" id="2.7.11.1" evidence="1"/>
<dbReference type="InterPro" id="IPR017441">
    <property type="entry name" value="Protein_kinase_ATP_BS"/>
</dbReference>
<proteinExistence type="inferred from homology"/>
<dbReference type="OrthoDB" id="9332038at2759"/>
<dbReference type="Pfam" id="PF00069">
    <property type="entry name" value="Pkinase"/>
    <property type="match status" value="1"/>
</dbReference>
<feature type="region of interest" description="Disordered" evidence="9">
    <location>
        <begin position="367"/>
        <end position="417"/>
    </location>
</feature>
<dbReference type="GO" id="GO:0004674">
    <property type="term" value="F:protein serine/threonine kinase activity"/>
    <property type="evidence" value="ECO:0007669"/>
    <property type="project" value="UniProtKB-KW"/>
</dbReference>
<dbReference type="InterPro" id="IPR011009">
    <property type="entry name" value="Kinase-like_dom_sf"/>
</dbReference>
<comment type="similarity">
    <text evidence="7">Belongs to the protein kinase superfamily. CMGC Ser/Thr protein kinase family.</text>
</comment>
<keyword evidence="4 8" id="KW-0547">Nucleotide-binding</keyword>
<dbReference type="InterPro" id="IPR000719">
    <property type="entry name" value="Prot_kinase_dom"/>
</dbReference>
<dbReference type="SUPFAM" id="SSF56112">
    <property type="entry name" value="Protein kinase-like (PK-like)"/>
    <property type="match status" value="1"/>
</dbReference>
<dbReference type="InterPro" id="IPR050494">
    <property type="entry name" value="Ser_Thr_dual-spec_kinase"/>
</dbReference>
<feature type="compositionally biased region" description="Polar residues" evidence="9">
    <location>
        <begin position="243"/>
        <end position="255"/>
    </location>
</feature>
<evidence type="ECO:0000256" key="5">
    <source>
        <dbReference type="ARBA" id="ARBA00022777"/>
    </source>
</evidence>
<feature type="domain" description="Protein kinase" evidence="10">
    <location>
        <begin position="479"/>
        <end position="797"/>
    </location>
</feature>
<dbReference type="SMART" id="SM00220">
    <property type="entry name" value="S_TKc"/>
    <property type="match status" value="1"/>
</dbReference>
<dbReference type="PROSITE" id="PS50011">
    <property type="entry name" value="PROTEIN_KINASE_DOM"/>
    <property type="match status" value="1"/>
</dbReference>
<evidence type="ECO:0000256" key="4">
    <source>
        <dbReference type="ARBA" id="ARBA00022741"/>
    </source>
</evidence>
<feature type="compositionally biased region" description="Basic and acidic residues" evidence="9">
    <location>
        <begin position="381"/>
        <end position="395"/>
    </location>
</feature>
<feature type="compositionally biased region" description="Basic and acidic residues" evidence="9">
    <location>
        <begin position="85"/>
        <end position="112"/>
    </location>
</feature>
<evidence type="ECO:0000256" key="9">
    <source>
        <dbReference type="SAM" id="MobiDB-lite"/>
    </source>
</evidence>
<evidence type="ECO:0000256" key="2">
    <source>
        <dbReference type="ARBA" id="ARBA00022527"/>
    </source>
</evidence>
<accession>A0A139HS01</accession>
<evidence type="ECO:0000256" key="3">
    <source>
        <dbReference type="ARBA" id="ARBA00022679"/>
    </source>
</evidence>
<dbReference type="STRING" id="321146.A0A139HS01"/>
<evidence type="ECO:0000256" key="1">
    <source>
        <dbReference type="ARBA" id="ARBA00012513"/>
    </source>
</evidence>
<feature type="binding site" evidence="8">
    <location>
        <position position="508"/>
    </location>
    <ligand>
        <name>ATP</name>
        <dbReference type="ChEBI" id="CHEBI:30616"/>
    </ligand>
</feature>